<feature type="region of interest" description="Disordered" evidence="2">
    <location>
        <begin position="444"/>
        <end position="467"/>
    </location>
</feature>
<name>A0A8T0EH96_ARGBR</name>
<dbReference type="Pfam" id="PF15619">
    <property type="entry name" value="Lebercilin"/>
    <property type="match status" value="1"/>
</dbReference>
<comment type="caution">
    <text evidence="4">The sequence shown here is derived from an EMBL/GenBank/DDBJ whole genome shotgun (WGS) entry which is preliminary data.</text>
</comment>
<accession>A0A8T0EH96</accession>
<dbReference type="InterPro" id="IPR028933">
    <property type="entry name" value="Lebercilin_dom"/>
</dbReference>
<proteinExistence type="predicted"/>
<evidence type="ECO:0000313" key="5">
    <source>
        <dbReference type="Proteomes" id="UP000807504"/>
    </source>
</evidence>
<evidence type="ECO:0000259" key="3">
    <source>
        <dbReference type="Pfam" id="PF15619"/>
    </source>
</evidence>
<feature type="compositionally biased region" description="Polar residues" evidence="2">
    <location>
        <begin position="454"/>
        <end position="467"/>
    </location>
</feature>
<sequence length="467" mass="53575">MLEELKAENRTLLDVQNRQTKELKKYCGGITDIPALIRSHNDEIKAVQSNANAIRKELRVCQNDLKSKSESLLRKDQELNKLKHALKNSEQNVQEMTVGNRKLSRENKKFEDEAKKLLNENEELKCKIEKMQKSIQQVTDKMLNLEQTLSTTEQYKNQLKEDFKELQNKYEEALEKQTTFKKSLEVPKVMSTTQTEKVETVHVSIMTLEMSKEPELLASEKVSVGIQASQDQIYMHSISTELKETDSIGNYSNEKECCHSSTSKEQFTAVDAYPDIFYQKESINNKPTSQARRIGFRKPKYSTSSLSHEIFKDISEATKSDKDSTPLPAHELPKRSLGSVYDKRSIPSSNHLSPYTFFTKEPLNKSNIVMDSSLNTGFDARKDVEDNFSFYFKESTSKNNSFRKSVNRMEPFLECYASGGKEVSNDIRTRLLNPSCDSPFKPCNSNESRKDLFSNLTSKQNTMYPNG</sequence>
<feature type="coiled-coil region" evidence="1">
    <location>
        <begin position="2"/>
        <end position="176"/>
    </location>
</feature>
<dbReference type="Proteomes" id="UP000807504">
    <property type="component" value="Unassembled WGS sequence"/>
</dbReference>
<gene>
    <name evidence="4" type="ORF">HNY73_015931</name>
</gene>
<dbReference type="Gene3D" id="1.10.287.1490">
    <property type="match status" value="1"/>
</dbReference>
<dbReference type="AlphaFoldDB" id="A0A8T0EH96"/>
<evidence type="ECO:0000313" key="4">
    <source>
        <dbReference type="EMBL" id="KAF8773257.1"/>
    </source>
</evidence>
<evidence type="ECO:0000256" key="1">
    <source>
        <dbReference type="SAM" id="Coils"/>
    </source>
</evidence>
<protein>
    <recommendedName>
        <fullName evidence="3">Lebercilin domain-containing protein</fullName>
    </recommendedName>
</protein>
<keyword evidence="1" id="KW-0175">Coiled coil</keyword>
<feature type="domain" description="Lebercilin" evidence="3">
    <location>
        <begin position="2"/>
        <end position="117"/>
    </location>
</feature>
<organism evidence="4 5">
    <name type="scientific">Argiope bruennichi</name>
    <name type="common">Wasp spider</name>
    <name type="synonym">Aranea bruennichi</name>
    <dbReference type="NCBI Taxonomy" id="94029"/>
    <lineage>
        <taxon>Eukaryota</taxon>
        <taxon>Metazoa</taxon>
        <taxon>Ecdysozoa</taxon>
        <taxon>Arthropoda</taxon>
        <taxon>Chelicerata</taxon>
        <taxon>Arachnida</taxon>
        <taxon>Araneae</taxon>
        <taxon>Araneomorphae</taxon>
        <taxon>Entelegynae</taxon>
        <taxon>Araneoidea</taxon>
        <taxon>Araneidae</taxon>
        <taxon>Argiope</taxon>
    </lineage>
</organism>
<dbReference type="EMBL" id="JABXBU010002227">
    <property type="protein sequence ID" value="KAF8773257.1"/>
    <property type="molecule type" value="Genomic_DNA"/>
</dbReference>
<reference evidence="4" key="2">
    <citation type="submission" date="2020-06" db="EMBL/GenBank/DDBJ databases">
        <authorList>
            <person name="Sheffer M."/>
        </authorList>
    </citation>
    <scope>NUCLEOTIDE SEQUENCE</scope>
</reference>
<reference evidence="4" key="1">
    <citation type="journal article" date="2020" name="bioRxiv">
        <title>Chromosome-level reference genome of the European wasp spider Argiope bruennichi: a resource for studies on range expansion and evolutionary adaptation.</title>
        <authorList>
            <person name="Sheffer M.M."/>
            <person name="Hoppe A."/>
            <person name="Krehenwinkel H."/>
            <person name="Uhl G."/>
            <person name="Kuss A.W."/>
            <person name="Jensen L."/>
            <person name="Jensen C."/>
            <person name="Gillespie R.G."/>
            <person name="Hoff K.J."/>
            <person name="Prost S."/>
        </authorList>
    </citation>
    <scope>NUCLEOTIDE SEQUENCE</scope>
</reference>
<keyword evidence="5" id="KW-1185">Reference proteome</keyword>
<evidence type="ECO:0000256" key="2">
    <source>
        <dbReference type="SAM" id="MobiDB-lite"/>
    </source>
</evidence>